<name>A0ABQ3DG77_9ACTN</name>
<evidence type="ECO:0000313" key="1">
    <source>
        <dbReference type="EMBL" id="GHA89194.1"/>
    </source>
</evidence>
<reference evidence="2" key="1">
    <citation type="journal article" date="2019" name="Int. J. Syst. Evol. Microbiol.">
        <title>The Global Catalogue of Microorganisms (GCM) 10K type strain sequencing project: providing services to taxonomists for standard genome sequencing and annotation.</title>
        <authorList>
            <consortium name="The Broad Institute Genomics Platform"/>
            <consortium name="The Broad Institute Genome Sequencing Center for Infectious Disease"/>
            <person name="Wu L."/>
            <person name="Ma J."/>
        </authorList>
    </citation>
    <scope>NUCLEOTIDE SEQUENCE [LARGE SCALE GENOMIC DNA]</scope>
    <source>
        <strain evidence="2">JCM 4737</strain>
    </source>
</reference>
<gene>
    <name evidence="1" type="ORF">GCM10010346_09460</name>
</gene>
<accession>A0ABQ3DG77</accession>
<keyword evidence="2" id="KW-1185">Reference proteome</keyword>
<dbReference type="Proteomes" id="UP000599437">
    <property type="component" value="Unassembled WGS sequence"/>
</dbReference>
<proteinExistence type="predicted"/>
<evidence type="ECO:0000313" key="2">
    <source>
        <dbReference type="Proteomes" id="UP000599437"/>
    </source>
</evidence>
<comment type="caution">
    <text evidence="1">The sequence shown here is derived from an EMBL/GenBank/DDBJ whole genome shotgun (WGS) entry which is preliminary data.</text>
</comment>
<sequence>MDVTRKLIDRSAWHHADGWRLYGVSPVRSNTIGRTRPDVSAMEHPCVKGARTRKRGADRAFRGVAKRLKGYVHGELNTCAPAVANASGRTLVDKVRPVA</sequence>
<protein>
    <recommendedName>
        <fullName evidence="3">Transposase</fullName>
    </recommendedName>
</protein>
<evidence type="ECO:0008006" key="3">
    <source>
        <dbReference type="Google" id="ProtNLM"/>
    </source>
</evidence>
<organism evidence="1 2">
    <name type="scientific">Streptomyces chryseus</name>
    <dbReference type="NCBI Taxonomy" id="68186"/>
    <lineage>
        <taxon>Bacteria</taxon>
        <taxon>Bacillati</taxon>
        <taxon>Actinomycetota</taxon>
        <taxon>Actinomycetes</taxon>
        <taxon>Kitasatosporales</taxon>
        <taxon>Streptomycetaceae</taxon>
        <taxon>Streptomyces</taxon>
    </lineage>
</organism>
<dbReference type="EMBL" id="BMVO01000002">
    <property type="protein sequence ID" value="GHA89194.1"/>
    <property type="molecule type" value="Genomic_DNA"/>
</dbReference>